<dbReference type="Proteomes" id="UP001472677">
    <property type="component" value="Unassembled WGS sequence"/>
</dbReference>
<reference evidence="2 3" key="1">
    <citation type="journal article" date="2024" name="G3 (Bethesda)">
        <title>Genome assembly of Hibiscus sabdariffa L. provides insights into metabolisms of medicinal natural products.</title>
        <authorList>
            <person name="Kim T."/>
        </authorList>
    </citation>
    <scope>NUCLEOTIDE SEQUENCE [LARGE SCALE GENOMIC DNA]</scope>
    <source>
        <strain evidence="2">TK-2024</strain>
        <tissue evidence="2">Old leaves</tissue>
    </source>
</reference>
<evidence type="ECO:0000256" key="1">
    <source>
        <dbReference type="SAM" id="MobiDB-lite"/>
    </source>
</evidence>
<feature type="region of interest" description="Disordered" evidence="1">
    <location>
        <begin position="70"/>
        <end position="140"/>
    </location>
</feature>
<feature type="compositionally biased region" description="Pro residues" evidence="1">
    <location>
        <begin position="131"/>
        <end position="140"/>
    </location>
</feature>
<name>A0ABR2CJ40_9ROSI</name>
<dbReference type="PANTHER" id="PTHR37182:SF2">
    <property type="entry name" value="F24J8.11 PROTEIN"/>
    <property type="match status" value="1"/>
</dbReference>
<comment type="caution">
    <text evidence="2">The sequence shown here is derived from an EMBL/GenBank/DDBJ whole genome shotgun (WGS) entry which is preliminary data.</text>
</comment>
<accession>A0ABR2CJ40</accession>
<organism evidence="2 3">
    <name type="scientific">Hibiscus sabdariffa</name>
    <name type="common">roselle</name>
    <dbReference type="NCBI Taxonomy" id="183260"/>
    <lineage>
        <taxon>Eukaryota</taxon>
        <taxon>Viridiplantae</taxon>
        <taxon>Streptophyta</taxon>
        <taxon>Embryophyta</taxon>
        <taxon>Tracheophyta</taxon>
        <taxon>Spermatophyta</taxon>
        <taxon>Magnoliopsida</taxon>
        <taxon>eudicotyledons</taxon>
        <taxon>Gunneridae</taxon>
        <taxon>Pentapetalae</taxon>
        <taxon>rosids</taxon>
        <taxon>malvids</taxon>
        <taxon>Malvales</taxon>
        <taxon>Malvaceae</taxon>
        <taxon>Malvoideae</taxon>
        <taxon>Hibiscus</taxon>
    </lineage>
</organism>
<gene>
    <name evidence="2" type="ORF">V6N12_025488</name>
</gene>
<proteinExistence type="predicted"/>
<dbReference type="PANTHER" id="PTHR37182">
    <property type="entry name" value="F24J8.11 PROTEIN"/>
    <property type="match status" value="1"/>
</dbReference>
<sequence>MLRVETLFSLPMAHLVTPVPAPATAISSVAKSNKLLSPTLTFHPPHHALDNGLVHRRAVTLGLAGALLGFNVGDQRQANAARRPPPPPPEEKKDPSVSGVQAKVLASKKRKEAMKQAVAKMRENGKSVEGSPPPPPPPSE</sequence>
<evidence type="ECO:0000313" key="3">
    <source>
        <dbReference type="Proteomes" id="UP001472677"/>
    </source>
</evidence>
<dbReference type="EMBL" id="JBBPBM010000051">
    <property type="protein sequence ID" value="KAK8519450.1"/>
    <property type="molecule type" value="Genomic_DNA"/>
</dbReference>
<evidence type="ECO:0000313" key="2">
    <source>
        <dbReference type="EMBL" id="KAK8519450.1"/>
    </source>
</evidence>
<protein>
    <submittedName>
        <fullName evidence="2">Uncharacterized protein</fullName>
    </submittedName>
</protein>
<keyword evidence="3" id="KW-1185">Reference proteome</keyword>